<reference evidence="4" key="1">
    <citation type="submission" date="2008-10" db="EMBL/GenBank/DDBJ databases">
        <title>Complete sequence of Desulfovibrio vulgaris str. 'Miyazaki F'.</title>
        <authorList>
            <person name="Lucas S."/>
            <person name="Copeland A."/>
            <person name="Lapidus A."/>
            <person name="Glavina del Rio T."/>
            <person name="Dalin E."/>
            <person name="Tice H."/>
            <person name="Bruce D."/>
            <person name="Goodwin L."/>
            <person name="Pitluck S."/>
            <person name="Sims D."/>
            <person name="Brettin T."/>
            <person name="Detter J.C."/>
            <person name="Han C."/>
            <person name="Larimer F."/>
            <person name="Land M."/>
            <person name="Hauser L."/>
            <person name="Kyrpides N."/>
            <person name="Mikhailova N."/>
            <person name="Hazen T.C."/>
            <person name="Richardson P."/>
        </authorList>
    </citation>
    <scope>NUCLEOTIDE SEQUENCE</scope>
    <source>
        <strain evidence="4">Miyazaki F</strain>
    </source>
</reference>
<sequence length="318" mass="32504">MHVVILGGTGFIGSALARALLARGDTVTVPSRAPRPAPAQGVVHAAWNGRDPESLSRLLEGTQAVVNLLGENIAGGRWTPQRKARIVDSRVAAGQAVAAALGAMNGAGLPAVPPTVPPTVLVQASAVGYYGVWPDMASAPLCAEGDPPGTGFLAETCARWEASSAPAQAMGVRRCIIRSGVVLGAGGALARMLPAFRAWLGGPLGSGRQPFPWIHLADEVGAILHLLDTPSCSGPYNLSAPQAVDNAGFTAELNRAVGRPAWLPAPPVPAFALRLALGELAEEALLAGQVTPPGRLADSGYTFRFPALRAALADLLAG</sequence>
<gene>
    <name evidence="4" type="ordered locus">DvMF_1459</name>
</gene>
<protein>
    <recommendedName>
        <fullName evidence="5">NAD-dependent epimerase/dehydratase</fullName>
    </recommendedName>
</protein>
<dbReference type="InterPro" id="IPR001509">
    <property type="entry name" value="Epimerase_deHydtase"/>
</dbReference>
<evidence type="ECO:0000259" key="2">
    <source>
        <dbReference type="Pfam" id="PF01370"/>
    </source>
</evidence>
<organism evidence="4">
    <name type="scientific">Nitratidesulfovibrio vulgaris (strain DSM 19637 / Miyazaki F)</name>
    <name type="common">Desulfovibrio vulgaris</name>
    <dbReference type="NCBI Taxonomy" id="883"/>
    <lineage>
        <taxon>Bacteria</taxon>
        <taxon>Pseudomonadati</taxon>
        <taxon>Thermodesulfobacteriota</taxon>
        <taxon>Desulfovibrionia</taxon>
        <taxon>Desulfovibrionales</taxon>
        <taxon>Desulfovibrionaceae</taxon>
        <taxon>Nitratidesulfovibrio</taxon>
    </lineage>
</organism>
<comment type="similarity">
    <text evidence="1">Belongs to the NAD(P)-dependent epimerase/dehydratase family. SDR39U1 subfamily.</text>
</comment>
<dbReference type="Gene3D" id="3.40.50.720">
    <property type="entry name" value="NAD(P)-binding Rossmann-like Domain"/>
    <property type="match status" value="1"/>
</dbReference>
<dbReference type="SUPFAM" id="SSF51735">
    <property type="entry name" value="NAD(P)-binding Rossmann-fold domains"/>
    <property type="match status" value="1"/>
</dbReference>
<dbReference type="InterPro" id="IPR036291">
    <property type="entry name" value="NAD(P)-bd_dom_sf"/>
</dbReference>
<dbReference type="EMBL" id="CP001197">
    <property type="protein sequence ID" value="ACL08407.1"/>
    <property type="molecule type" value="Genomic_DNA"/>
</dbReference>
<evidence type="ECO:0000313" key="4">
    <source>
        <dbReference type="EMBL" id="ACL08407.1"/>
    </source>
</evidence>
<proteinExistence type="inferred from homology"/>
<dbReference type="NCBIfam" id="TIGR01777">
    <property type="entry name" value="yfcH"/>
    <property type="match status" value="1"/>
</dbReference>
<accession>B8DLN1</accession>
<evidence type="ECO:0008006" key="5">
    <source>
        <dbReference type="Google" id="ProtNLM"/>
    </source>
</evidence>
<name>B8DLN1_NITV9</name>
<dbReference type="PANTHER" id="PTHR11092:SF0">
    <property type="entry name" value="EPIMERASE FAMILY PROTEIN SDR39U1"/>
    <property type="match status" value="1"/>
</dbReference>
<dbReference type="Pfam" id="PF01370">
    <property type="entry name" value="Epimerase"/>
    <property type="match status" value="1"/>
</dbReference>
<evidence type="ECO:0000256" key="1">
    <source>
        <dbReference type="ARBA" id="ARBA00009353"/>
    </source>
</evidence>
<dbReference type="Pfam" id="PF08338">
    <property type="entry name" value="DUF1731"/>
    <property type="match status" value="1"/>
</dbReference>
<dbReference type="InterPro" id="IPR013549">
    <property type="entry name" value="DUF1731"/>
</dbReference>
<dbReference type="InterPro" id="IPR010099">
    <property type="entry name" value="SDR39U1"/>
</dbReference>
<evidence type="ECO:0000259" key="3">
    <source>
        <dbReference type="Pfam" id="PF08338"/>
    </source>
</evidence>
<dbReference type="HOGENOM" id="CLU_047373_0_3_7"/>
<dbReference type="AlphaFoldDB" id="B8DLN1"/>
<dbReference type="KEGG" id="dvm:DvMF_1459"/>
<dbReference type="PANTHER" id="PTHR11092">
    <property type="entry name" value="SUGAR NUCLEOTIDE EPIMERASE RELATED"/>
    <property type="match status" value="1"/>
</dbReference>
<dbReference type="OrthoDB" id="5292533at2"/>
<feature type="domain" description="DUF1731" evidence="3">
    <location>
        <begin position="268"/>
        <end position="315"/>
    </location>
</feature>
<feature type="domain" description="NAD-dependent epimerase/dehydratase" evidence="2">
    <location>
        <begin position="3"/>
        <end position="232"/>
    </location>
</feature>
<dbReference type="STRING" id="883.DvMF_1459"/>
<dbReference type="eggNOG" id="COG1090">
    <property type="taxonomic scope" value="Bacteria"/>
</dbReference>